<feature type="transmembrane region" description="Helical" evidence="8">
    <location>
        <begin position="132"/>
        <end position="152"/>
    </location>
</feature>
<keyword evidence="7 8" id="KW-0472">Membrane</keyword>
<evidence type="ECO:0000313" key="10">
    <source>
        <dbReference type="Proteomes" id="UP000558113"/>
    </source>
</evidence>
<keyword evidence="4" id="KW-0309">Germination</keyword>
<dbReference type="PANTHER" id="PTHR34975:SF2">
    <property type="entry name" value="SPORE GERMINATION PROTEIN A2"/>
    <property type="match status" value="1"/>
</dbReference>
<evidence type="ECO:0000256" key="2">
    <source>
        <dbReference type="ARBA" id="ARBA00007998"/>
    </source>
</evidence>
<comment type="similarity">
    <text evidence="2">Belongs to the amino acid-polyamine-organocation (APC) superfamily. Spore germination protein (SGP) (TC 2.A.3.9) family.</text>
</comment>
<feature type="transmembrane region" description="Helical" evidence="8">
    <location>
        <begin position="201"/>
        <end position="223"/>
    </location>
</feature>
<evidence type="ECO:0000256" key="4">
    <source>
        <dbReference type="ARBA" id="ARBA00022544"/>
    </source>
</evidence>
<gene>
    <name evidence="9" type="ORF">GT003_14725</name>
</gene>
<dbReference type="EMBL" id="JAAAMU010000006">
    <property type="protein sequence ID" value="NBC70251.1"/>
    <property type="molecule type" value="Genomic_DNA"/>
</dbReference>
<evidence type="ECO:0000256" key="3">
    <source>
        <dbReference type="ARBA" id="ARBA00022448"/>
    </source>
</evidence>
<feature type="transmembrane region" description="Helical" evidence="8">
    <location>
        <begin position="66"/>
        <end position="87"/>
    </location>
</feature>
<sequence length="347" mass="39675">MYFIVHLGLIFFMYPGDIIASTQDGHWIPIVLGFALHLAALSLYLKGLFNWGNNDIIALYMKAGKGYAVLFLLPLAVYFFMACITVVRCSAEIMTIVMLSSTPLWAVMLTFLLIPTYFALKGITSIFRTGVLIGMMNVPIILFFFSFSFQNIDWRYVFPMIGKASFLTEPSYLESFFVFAGGFLFLGFIQPHVAFRKRYVILAAIALLPFFIFSVYIPLLTFGQSTASTFNFPFIVSLDTISITWLMFERITVFLLLSLISFLMLFLSLSLWSTMRIVHAGIPALKPRYLLVSIPVLVYVVCLAIPSWTDIVKLFWWNTYLRFYIMAAIPLSTYFLASRSKKRMVRS</sequence>
<evidence type="ECO:0000313" key="9">
    <source>
        <dbReference type="EMBL" id="NBC70251.1"/>
    </source>
</evidence>
<keyword evidence="3" id="KW-0813">Transport</keyword>
<name>A0A7X4YRF7_9BACL</name>
<reference evidence="9 10" key="1">
    <citation type="submission" date="2020-01" db="EMBL/GenBank/DDBJ databases">
        <title>Paenibacillus soybeanensis sp. nov. isolated from the nodules of soybean (Glycine max(L.) Merr).</title>
        <authorList>
            <person name="Wang H."/>
        </authorList>
    </citation>
    <scope>NUCLEOTIDE SEQUENCE [LARGE SCALE GENOMIC DNA]</scope>
    <source>
        <strain evidence="9 10">DSM 23054</strain>
    </source>
</reference>
<feature type="transmembrane region" description="Helical" evidence="8">
    <location>
        <begin position="289"/>
        <end position="308"/>
    </location>
</feature>
<dbReference type="Proteomes" id="UP000558113">
    <property type="component" value="Unassembled WGS sequence"/>
</dbReference>
<dbReference type="GO" id="GO:0009847">
    <property type="term" value="P:spore germination"/>
    <property type="evidence" value="ECO:0007669"/>
    <property type="project" value="InterPro"/>
</dbReference>
<dbReference type="GO" id="GO:0016020">
    <property type="term" value="C:membrane"/>
    <property type="evidence" value="ECO:0007669"/>
    <property type="project" value="UniProtKB-SubCell"/>
</dbReference>
<feature type="transmembrane region" description="Helical" evidence="8">
    <location>
        <begin position="27"/>
        <end position="45"/>
    </location>
</feature>
<evidence type="ECO:0000256" key="5">
    <source>
        <dbReference type="ARBA" id="ARBA00022692"/>
    </source>
</evidence>
<dbReference type="OrthoDB" id="2381278at2"/>
<feature type="transmembrane region" description="Helical" evidence="8">
    <location>
        <begin position="243"/>
        <end position="269"/>
    </location>
</feature>
<proteinExistence type="inferred from homology"/>
<keyword evidence="5 8" id="KW-0812">Transmembrane</keyword>
<organism evidence="9 10">
    <name type="scientific">Paenibacillus sacheonensis</name>
    <dbReference type="NCBI Taxonomy" id="742054"/>
    <lineage>
        <taxon>Bacteria</taxon>
        <taxon>Bacillati</taxon>
        <taxon>Bacillota</taxon>
        <taxon>Bacilli</taxon>
        <taxon>Bacillales</taxon>
        <taxon>Paenibacillaceae</taxon>
        <taxon>Paenibacillus</taxon>
    </lineage>
</organism>
<evidence type="ECO:0000256" key="7">
    <source>
        <dbReference type="ARBA" id="ARBA00023136"/>
    </source>
</evidence>
<dbReference type="InterPro" id="IPR004761">
    <property type="entry name" value="Spore_GerAB"/>
</dbReference>
<feature type="transmembrane region" description="Helical" evidence="8">
    <location>
        <begin position="320"/>
        <end position="337"/>
    </location>
</feature>
<keyword evidence="6 8" id="KW-1133">Transmembrane helix</keyword>
<protein>
    <submittedName>
        <fullName evidence="9">GerAB/ArcD/ProY family transporter</fullName>
    </submittedName>
</protein>
<dbReference type="AlphaFoldDB" id="A0A7X4YRF7"/>
<comment type="subcellular location">
    <subcellularLocation>
        <location evidence="1">Membrane</location>
        <topology evidence="1">Multi-pass membrane protein</topology>
    </subcellularLocation>
</comment>
<evidence type="ECO:0000256" key="1">
    <source>
        <dbReference type="ARBA" id="ARBA00004141"/>
    </source>
</evidence>
<evidence type="ECO:0000256" key="6">
    <source>
        <dbReference type="ARBA" id="ARBA00022989"/>
    </source>
</evidence>
<dbReference type="PANTHER" id="PTHR34975">
    <property type="entry name" value="SPORE GERMINATION PROTEIN A2"/>
    <property type="match status" value="1"/>
</dbReference>
<comment type="caution">
    <text evidence="9">The sequence shown here is derived from an EMBL/GenBank/DDBJ whole genome shotgun (WGS) entry which is preliminary data.</text>
</comment>
<evidence type="ECO:0000256" key="8">
    <source>
        <dbReference type="SAM" id="Phobius"/>
    </source>
</evidence>
<keyword evidence="10" id="KW-1185">Reference proteome</keyword>
<feature type="transmembrane region" description="Helical" evidence="8">
    <location>
        <begin position="93"/>
        <end position="120"/>
    </location>
</feature>
<dbReference type="Pfam" id="PF03845">
    <property type="entry name" value="Spore_permease"/>
    <property type="match status" value="1"/>
</dbReference>
<accession>A0A7X4YRF7</accession>
<feature type="transmembrane region" description="Helical" evidence="8">
    <location>
        <begin position="172"/>
        <end position="189"/>
    </location>
</feature>